<keyword evidence="2" id="KW-1185">Reference proteome</keyword>
<sequence length="757" mass="83265">MSTPFLPRDHAGRFAGHGAFTIETPQPPTLFTPLGDAEARLRSSAFAAVDVLLDKAAVDEAAPIPIALLAASPGAGKSRVAREVLGECAGREEIAFHAPTLSLSEEAADHARELGGTAHVIRGRLAPDPEDPARTMCLKPELVQRGSRLGLNIRKSFCDDGAARCPHADSCAYMRQFQPPATAGHRYLATNYLGIPEPDSYAPVLRVVDETFWAQQVSFPTVDLADFRMPRSFLKHRAGRGRKDVGRIQAHADLLVAAQQVSTAFESGRSPLRLPYSVEDFREFAALEYGAQAETPSLSPDQDMTHQLAVLTQAEGIIRRASRYAAVWTCLADARERGREICERLRLVEGLKGPALRICRKHPVHHRQPMLVLDADADEEILGALDLDVLQSERMTLRPNAEILQIHDRRMTHGSLLNGTVLRENWRRVIRREVLFDRMKGGGGVLVGASRKVVLRFFRDAGYAFEGKSDEEISRFMLDTPLHGAHWLWFGGRALGTNRYRDCSTVIVIGREELPLDTLEDYGRALWGDRAEADLAFVPPDEGGAVRMPQVAVPYEMADGSAMAVHVPCHPDPLIRRVQIQTREYATRQLVERLRLARSPHRKRVVLGCNIPIPGLPVDQLLSWDAFLPARHTSALVDGLLDGGGLRLSNRGLVEDAVRIFASEDEAKGYRKRQGLSVCDVVSELPPDIRATLWSLTLRRDQPYAREESALVAAATPEEACAHAEVRWGPLSRCEALGAATRPSSGGRVQAGVCAAM</sequence>
<dbReference type="Proteomes" id="UP000675940">
    <property type="component" value="Unassembled WGS sequence"/>
</dbReference>
<organism evidence="1 2">
    <name type="scientific">Sagittula salina</name>
    <dbReference type="NCBI Taxonomy" id="2820268"/>
    <lineage>
        <taxon>Bacteria</taxon>
        <taxon>Pseudomonadati</taxon>
        <taxon>Pseudomonadota</taxon>
        <taxon>Alphaproteobacteria</taxon>
        <taxon>Rhodobacterales</taxon>
        <taxon>Roseobacteraceae</taxon>
        <taxon>Sagittula</taxon>
    </lineage>
</organism>
<evidence type="ECO:0000313" key="2">
    <source>
        <dbReference type="Proteomes" id="UP000675940"/>
    </source>
</evidence>
<evidence type="ECO:0000313" key="1">
    <source>
        <dbReference type="EMBL" id="MBP0484512.1"/>
    </source>
</evidence>
<comment type="caution">
    <text evidence="1">The sequence shown here is derived from an EMBL/GenBank/DDBJ whole genome shotgun (WGS) entry which is preliminary data.</text>
</comment>
<dbReference type="AlphaFoldDB" id="A0A940MV38"/>
<gene>
    <name evidence="1" type="ORF">J5474_18735</name>
</gene>
<protein>
    <submittedName>
        <fullName evidence="1">Uncharacterized protein</fullName>
    </submittedName>
</protein>
<accession>A0A940MV38</accession>
<dbReference type="EMBL" id="JAGISH010000013">
    <property type="protein sequence ID" value="MBP0484512.1"/>
    <property type="molecule type" value="Genomic_DNA"/>
</dbReference>
<dbReference type="RefSeq" id="WP_209362933.1">
    <property type="nucleotide sequence ID" value="NZ_JAGISH010000013.1"/>
</dbReference>
<name>A0A940MV38_9RHOB</name>
<reference evidence="1" key="1">
    <citation type="submission" date="2021-03" db="EMBL/GenBank/DDBJ databases">
        <title>Sagittula salina sp. nov. strain M10.9X isolated from the marine waste.</title>
        <authorList>
            <person name="Satari L."/>
            <person name="Molina-Menor E."/>
            <person name="Vidal-Verdu A."/>
            <person name="Pascual J."/>
            <person name="Pereto J."/>
            <person name="Porcar M."/>
        </authorList>
    </citation>
    <scope>NUCLEOTIDE SEQUENCE</scope>
    <source>
        <strain evidence="1">M10.9X</strain>
    </source>
</reference>
<proteinExistence type="predicted"/>